<evidence type="ECO:0000313" key="1">
    <source>
        <dbReference type="EMBL" id="CAG8664103.1"/>
    </source>
</evidence>
<proteinExistence type="predicted"/>
<comment type="caution">
    <text evidence="1">The sequence shown here is derived from an EMBL/GenBank/DDBJ whole genome shotgun (WGS) entry which is preliminary data.</text>
</comment>
<dbReference type="EMBL" id="CAJVPW010015693">
    <property type="protein sequence ID" value="CAG8664103.1"/>
    <property type="molecule type" value="Genomic_DNA"/>
</dbReference>
<keyword evidence="2" id="KW-1185">Reference proteome</keyword>
<dbReference type="Proteomes" id="UP000789366">
    <property type="component" value="Unassembled WGS sequence"/>
</dbReference>
<reference evidence="1" key="1">
    <citation type="submission" date="2021-06" db="EMBL/GenBank/DDBJ databases">
        <authorList>
            <person name="Kallberg Y."/>
            <person name="Tangrot J."/>
            <person name="Rosling A."/>
        </authorList>
    </citation>
    <scope>NUCLEOTIDE SEQUENCE</scope>
    <source>
        <strain evidence="1">28 12/20/2015</strain>
    </source>
</reference>
<accession>A0ACA9NM72</accession>
<name>A0ACA9NM72_9GLOM</name>
<gene>
    <name evidence="1" type="ORF">SPELUC_LOCUS9389</name>
</gene>
<organism evidence="1 2">
    <name type="scientific">Cetraspora pellucida</name>
    <dbReference type="NCBI Taxonomy" id="1433469"/>
    <lineage>
        <taxon>Eukaryota</taxon>
        <taxon>Fungi</taxon>
        <taxon>Fungi incertae sedis</taxon>
        <taxon>Mucoromycota</taxon>
        <taxon>Glomeromycotina</taxon>
        <taxon>Glomeromycetes</taxon>
        <taxon>Diversisporales</taxon>
        <taxon>Gigasporaceae</taxon>
        <taxon>Cetraspora</taxon>
    </lineage>
</organism>
<protein>
    <submittedName>
        <fullName evidence="1">12274_t:CDS:1</fullName>
    </submittedName>
</protein>
<evidence type="ECO:0000313" key="2">
    <source>
        <dbReference type="Proteomes" id="UP000789366"/>
    </source>
</evidence>
<sequence length="78" mass="9256">MSFQHHSIQDLAKEYLIPIVNVEVKETDMANKIPLKLNAIKEDNNYNINEGRSLNNFSKKYSEWCEENDFNEYENSEQ</sequence>